<proteinExistence type="predicted"/>
<keyword evidence="1" id="KW-0812">Transmembrane</keyword>
<dbReference type="EnsemblProtists" id="EOD06260">
    <property type="protein sequence ID" value="EOD06260"/>
    <property type="gene ID" value="EMIHUDRAFT_249958"/>
</dbReference>
<protein>
    <submittedName>
        <fullName evidence="3">Uncharacterized protein</fullName>
    </submittedName>
</protein>
<organism evidence="3 4">
    <name type="scientific">Emiliania huxleyi (strain CCMP1516)</name>
    <dbReference type="NCBI Taxonomy" id="280463"/>
    <lineage>
        <taxon>Eukaryota</taxon>
        <taxon>Haptista</taxon>
        <taxon>Haptophyta</taxon>
        <taxon>Prymnesiophyceae</taxon>
        <taxon>Isochrysidales</taxon>
        <taxon>Noelaerhabdaceae</taxon>
        <taxon>Emiliania</taxon>
    </lineage>
</organism>
<dbReference type="Proteomes" id="UP000013827">
    <property type="component" value="Unassembled WGS sequence"/>
</dbReference>
<dbReference type="HOGENOM" id="CLU_881191_0_0_1"/>
<reference evidence="4" key="1">
    <citation type="journal article" date="2013" name="Nature">
        <title>Pan genome of the phytoplankton Emiliania underpins its global distribution.</title>
        <authorList>
            <person name="Read B.A."/>
            <person name="Kegel J."/>
            <person name="Klute M.J."/>
            <person name="Kuo A."/>
            <person name="Lefebvre S.C."/>
            <person name="Maumus F."/>
            <person name="Mayer C."/>
            <person name="Miller J."/>
            <person name="Monier A."/>
            <person name="Salamov A."/>
            <person name="Young J."/>
            <person name="Aguilar M."/>
            <person name="Claverie J.M."/>
            <person name="Frickenhaus S."/>
            <person name="Gonzalez K."/>
            <person name="Herman E.K."/>
            <person name="Lin Y.C."/>
            <person name="Napier J."/>
            <person name="Ogata H."/>
            <person name="Sarno A.F."/>
            <person name="Shmutz J."/>
            <person name="Schroeder D."/>
            <person name="de Vargas C."/>
            <person name="Verret F."/>
            <person name="von Dassow P."/>
            <person name="Valentin K."/>
            <person name="Van de Peer Y."/>
            <person name="Wheeler G."/>
            <person name="Dacks J.B."/>
            <person name="Delwiche C.F."/>
            <person name="Dyhrman S.T."/>
            <person name="Glockner G."/>
            <person name="John U."/>
            <person name="Richards T."/>
            <person name="Worden A.Z."/>
            <person name="Zhang X."/>
            <person name="Grigoriev I.V."/>
            <person name="Allen A.E."/>
            <person name="Bidle K."/>
            <person name="Borodovsky M."/>
            <person name="Bowler C."/>
            <person name="Brownlee C."/>
            <person name="Cock J.M."/>
            <person name="Elias M."/>
            <person name="Gladyshev V.N."/>
            <person name="Groth M."/>
            <person name="Guda C."/>
            <person name="Hadaegh A."/>
            <person name="Iglesias-Rodriguez M.D."/>
            <person name="Jenkins J."/>
            <person name="Jones B.M."/>
            <person name="Lawson T."/>
            <person name="Leese F."/>
            <person name="Lindquist E."/>
            <person name="Lobanov A."/>
            <person name="Lomsadze A."/>
            <person name="Malik S.B."/>
            <person name="Marsh M.E."/>
            <person name="Mackinder L."/>
            <person name="Mock T."/>
            <person name="Mueller-Roeber B."/>
            <person name="Pagarete A."/>
            <person name="Parker M."/>
            <person name="Probert I."/>
            <person name="Quesneville H."/>
            <person name="Raines C."/>
            <person name="Rensing S.A."/>
            <person name="Riano-Pachon D.M."/>
            <person name="Richier S."/>
            <person name="Rokitta S."/>
            <person name="Shiraiwa Y."/>
            <person name="Soanes D.M."/>
            <person name="van der Giezen M."/>
            <person name="Wahlund T.M."/>
            <person name="Williams B."/>
            <person name="Wilson W."/>
            <person name="Wolfe G."/>
            <person name="Wurch L.L."/>
        </authorList>
    </citation>
    <scope>NUCLEOTIDE SEQUENCE</scope>
</reference>
<dbReference type="PaxDb" id="2903-EOD06260"/>
<evidence type="ECO:0000313" key="3">
    <source>
        <dbReference type="EnsemblProtists" id="EOD06260"/>
    </source>
</evidence>
<feature type="signal peptide" evidence="2">
    <location>
        <begin position="1"/>
        <end position="27"/>
    </location>
</feature>
<dbReference type="GeneID" id="17252411"/>
<evidence type="ECO:0000256" key="1">
    <source>
        <dbReference type="SAM" id="Phobius"/>
    </source>
</evidence>
<keyword evidence="2" id="KW-0732">Signal</keyword>
<keyword evidence="4" id="KW-1185">Reference proteome</keyword>
<reference evidence="3" key="2">
    <citation type="submission" date="2024-10" db="UniProtKB">
        <authorList>
            <consortium name="EnsemblProtists"/>
        </authorList>
    </citation>
    <scope>IDENTIFICATION</scope>
</reference>
<name>A0A0D3I4S5_EMIH1</name>
<accession>A0A0D3I4S5</accession>
<keyword evidence="1" id="KW-0472">Membrane</keyword>
<sequence>MPRTPARAYRSLALIALAAAASALSLARESAPNLRRSTRLCIYIPLAVLVSNSSMNALRPPLPGQPVWRSTATGFTSNPGVASAWQHRASLHCAAPASSLGPVAGVGSGEAADGTEAADGAEAAGALSCPSRAVVPDSLSSVHALRPPLPGQPTWCLAAACVGFPANSAVASLYCASDAGSLGPEAGVGPAVAADGAETADGQRNVSRVNSSVNGLRRGGAVLASPVPDNSDMDIFVGGTPVNETIASLFSCDASPPPADEDSRVSIFSVIYTLIVFVVKLCRIAALALLSIMYTLVACLVDMLRAIVFTLWRRTA</sequence>
<evidence type="ECO:0000256" key="2">
    <source>
        <dbReference type="SAM" id="SignalP"/>
    </source>
</evidence>
<evidence type="ECO:0000313" key="4">
    <source>
        <dbReference type="Proteomes" id="UP000013827"/>
    </source>
</evidence>
<feature type="chain" id="PRO_5044290912" evidence="2">
    <location>
        <begin position="28"/>
        <end position="316"/>
    </location>
</feature>
<dbReference type="RefSeq" id="XP_005758689.1">
    <property type="nucleotide sequence ID" value="XM_005758632.1"/>
</dbReference>
<feature type="transmembrane region" description="Helical" evidence="1">
    <location>
        <begin position="289"/>
        <end position="312"/>
    </location>
</feature>
<keyword evidence="1" id="KW-1133">Transmembrane helix</keyword>
<dbReference type="KEGG" id="ehx:EMIHUDRAFT_249958"/>
<dbReference type="AlphaFoldDB" id="A0A0D3I4S5"/>